<organism evidence="2 3">
    <name type="scientific">Linum tenue</name>
    <dbReference type="NCBI Taxonomy" id="586396"/>
    <lineage>
        <taxon>Eukaryota</taxon>
        <taxon>Viridiplantae</taxon>
        <taxon>Streptophyta</taxon>
        <taxon>Embryophyta</taxon>
        <taxon>Tracheophyta</taxon>
        <taxon>Spermatophyta</taxon>
        <taxon>Magnoliopsida</taxon>
        <taxon>eudicotyledons</taxon>
        <taxon>Gunneridae</taxon>
        <taxon>Pentapetalae</taxon>
        <taxon>rosids</taxon>
        <taxon>fabids</taxon>
        <taxon>Malpighiales</taxon>
        <taxon>Linaceae</taxon>
        <taxon>Linum</taxon>
    </lineage>
</organism>
<protein>
    <submittedName>
        <fullName evidence="2">Uncharacterized protein</fullName>
    </submittedName>
</protein>
<name>A0AAV0I4X1_9ROSI</name>
<gene>
    <name evidence="2" type="ORF">LITE_LOCUS7417</name>
</gene>
<dbReference type="Proteomes" id="UP001154282">
    <property type="component" value="Unassembled WGS sequence"/>
</dbReference>
<dbReference type="AlphaFoldDB" id="A0AAV0I4X1"/>
<keyword evidence="3" id="KW-1185">Reference proteome</keyword>
<proteinExistence type="predicted"/>
<evidence type="ECO:0000256" key="1">
    <source>
        <dbReference type="SAM" id="MobiDB-lite"/>
    </source>
</evidence>
<sequence>MANLASRRSLASILSRALSSSSPSTSSPSLSSRSRFASALPDKSSPARPKEQPPAQGDDHARRLRLRALVNRDGVSQRPKTFRGRDD</sequence>
<reference evidence="2" key="1">
    <citation type="submission" date="2022-08" db="EMBL/GenBank/DDBJ databases">
        <authorList>
            <person name="Gutierrez-Valencia J."/>
        </authorList>
    </citation>
    <scope>NUCLEOTIDE SEQUENCE</scope>
</reference>
<evidence type="ECO:0000313" key="3">
    <source>
        <dbReference type="Proteomes" id="UP001154282"/>
    </source>
</evidence>
<evidence type="ECO:0000313" key="2">
    <source>
        <dbReference type="EMBL" id="CAI0392128.1"/>
    </source>
</evidence>
<dbReference type="EMBL" id="CAMGYJ010000003">
    <property type="protein sequence ID" value="CAI0392128.1"/>
    <property type="molecule type" value="Genomic_DNA"/>
</dbReference>
<comment type="caution">
    <text evidence="2">The sequence shown here is derived from an EMBL/GenBank/DDBJ whole genome shotgun (WGS) entry which is preliminary data.</text>
</comment>
<feature type="region of interest" description="Disordered" evidence="1">
    <location>
        <begin position="1"/>
        <end position="62"/>
    </location>
</feature>
<accession>A0AAV0I4X1</accession>
<feature type="compositionally biased region" description="Low complexity" evidence="1">
    <location>
        <begin position="1"/>
        <end position="41"/>
    </location>
</feature>